<feature type="domain" description="Shq1 C-terminal" evidence="4">
    <location>
        <begin position="220"/>
        <end position="401"/>
    </location>
</feature>
<dbReference type="InterPro" id="IPR048696">
    <property type="entry name" value="SHQ1-like_CS"/>
</dbReference>
<evidence type="ECO:0000313" key="8">
    <source>
        <dbReference type="RefSeq" id="XP_014672597.1"/>
    </source>
</evidence>
<dbReference type="RefSeq" id="XP_014672598.1">
    <property type="nucleotide sequence ID" value="XM_014817112.1"/>
</dbReference>
<evidence type="ECO:0000313" key="7">
    <source>
        <dbReference type="RefSeq" id="XP_014672596.1"/>
    </source>
</evidence>
<dbReference type="InterPro" id="IPR039742">
    <property type="entry name" value="Shq1"/>
</dbReference>
<evidence type="ECO:0000256" key="1">
    <source>
        <dbReference type="ARBA" id="ARBA00005607"/>
    </source>
</evidence>
<dbReference type="Pfam" id="PF21413">
    <property type="entry name" value="SHQ1-like_CS"/>
    <property type="match status" value="1"/>
</dbReference>
<feature type="compositionally biased region" description="Basic and acidic residues" evidence="3">
    <location>
        <begin position="499"/>
        <end position="514"/>
    </location>
</feature>
<evidence type="ECO:0000256" key="2">
    <source>
        <dbReference type="ARBA" id="ARBA00013750"/>
    </source>
</evidence>
<dbReference type="RefSeq" id="XP_014672597.1">
    <property type="nucleotide sequence ID" value="XM_014817111.1"/>
</dbReference>
<evidence type="ECO:0000256" key="3">
    <source>
        <dbReference type="SAM" id="MobiDB-lite"/>
    </source>
</evidence>
<dbReference type="PANTHER" id="PTHR12967:SF0">
    <property type="entry name" value="PROTEIN SHQ1 HOMOLOG"/>
    <property type="match status" value="1"/>
</dbReference>
<dbReference type="PANTHER" id="PTHR12967">
    <property type="entry name" value="PROTEIN SHQ1 HOMOLOG"/>
    <property type="match status" value="1"/>
</dbReference>
<feature type="compositionally biased region" description="Acidic residues" evidence="3">
    <location>
        <begin position="449"/>
        <end position="498"/>
    </location>
</feature>
<gene>
    <name evidence="7 8 9" type="primary">LOC106813066</name>
</gene>
<feature type="region of interest" description="Disordered" evidence="3">
    <location>
        <begin position="447"/>
        <end position="521"/>
    </location>
</feature>
<dbReference type="InterPro" id="IPR007009">
    <property type="entry name" value="Shq1_C"/>
</dbReference>
<evidence type="ECO:0000313" key="6">
    <source>
        <dbReference type="Proteomes" id="UP000695022"/>
    </source>
</evidence>
<dbReference type="Gene3D" id="2.60.40.790">
    <property type="match status" value="1"/>
</dbReference>
<dbReference type="Proteomes" id="UP000695022">
    <property type="component" value="Unplaced"/>
</dbReference>
<name>A0ABM1EK77_PRICU</name>
<proteinExistence type="inferred from homology"/>
<reference evidence="7 8" key="1">
    <citation type="submission" date="2025-05" db="UniProtKB">
        <authorList>
            <consortium name="RefSeq"/>
        </authorList>
    </citation>
    <scope>IDENTIFICATION</scope>
</reference>
<organism evidence="6 9">
    <name type="scientific">Priapulus caudatus</name>
    <name type="common">Priapulid worm</name>
    <dbReference type="NCBI Taxonomy" id="37621"/>
    <lineage>
        <taxon>Eukaryota</taxon>
        <taxon>Metazoa</taxon>
        <taxon>Ecdysozoa</taxon>
        <taxon>Scalidophora</taxon>
        <taxon>Priapulida</taxon>
        <taxon>Priapulimorpha</taxon>
        <taxon>Priapulimorphida</taxon>
        <taxon>Priapulidae</taxon>
        <taxon>Priapulus</taxon>
    </lineage>
</organism>
<sequence>MLTPRFSIVQDADFVTLRIRAPYAKVAATDVSVDGCELRFASPPYFLRLTFDERLVEDGREAADYDVDTGFFTVRVPKETPGEEFRGLDMMTKLLAPPATKNNARPTISEIGGEANDEEEEEEEEVDWFVEQVPMATDAPPLPAAFRYGFANQKSGALSAMAGEFVGVFDVLDPDALDLCTRRSLRLQQERDAFSDDHYLYDLHDNADIDDILAFRPWWEEGATAVEFTDEERDQMLRLPARRHLLDGEETRAASLGMVDVVTAYAHDARCTLGDGNSESAWTVCKLSATLSWFDAFSSVDDVVTATARRCLCFPLHRHFALAAAAARDAARIFALGRGALLRCLLAVHRLLSEGDARYVLNDLYVTDYCVWLQACGDATLTSLAAALASTTLTKAGMGLDVEELEAAALACIAEELEAAAQACIAERDAGGDVAALTRKAGRLRIREAEDDSDDDDSDDDDSDDDDDDDDDSDDDDDDDDDDSDDDSEGAGAGDDDPNDVKREDDKSNVEAGRDVNSSDTVATLVDEASSKACVAAAGSELSASKLS</sequence>
<keyword evidence="6" id="KW-1185">Reference proteome</keyword>
<dbReference type="InterPro" id="IPR008978">
    <property type="entry name" value="HSP20-like_chaperone"/>
</dbReference>
<accession>A0ABM1EK77</accession>
<dbReference type="GeneID" id="106813066"/>
<evidence type="ECO:0000313" key="9">
    <source>
        <dbReference type="RefSeq" id="XP_014672598.1"/>
    </source>
</evidence>
<dbReference type="Pfam" id="PF04925">
    <property type="entry name" value="SHQ1"/>
    <property type="match status" value="1"/>
</dbReference>
<protein>
    <recommendedName>
        <fullName evidence="2">Protein SHQ1 homolog</fullName>
    </recommendedName>
</protein>
<evidence type="ECO:0000259" key="4">
    <source>
        <dbReference type="Pfam" id="PF04925"/>
    </source>
</evidence>
<comment type="similarity">
    <text evidence="1">Belongs to the SHQ1 family.</text>
</comment>
<feature type="domain" description="SHQ1-like CS" evidence="5">
    <location>
        <begin position="3"/>
        <end position="95"/>
    </location>
</feature>
<dbReference type="RefSeq" id="XP_014672596.1">
    <property type="nucleotide sequence ID" value="XM_014817110.1"/>
</dbReference>
<evidence type="ECO:0000259" key="5">
    <source>
        <dbReference type="Pfam" id="PF21413"/>
    </source>
</evidence>